<comment type="caution">
    <text evidence="1">The sequence shown here is derived from an EMBL/GenBank/DDBJ whole genome shotgun (WGS) entry which is preliminary data.</text>
</comment>
<protein>
    <submittedName>
        <fullName evidence="1">Uncharacterized protein</fullName>
    </submittedName>
</protein>
<reference evidence="1" key="1">
    <citation type="journal article" date="2020" name="G3 (Bethesda)">
        <title>High-Quality Assemblies for Three Invasive Social Wasps from the &lt;i&gt;Vespula&lt;/i&gt; Genus.</title>
        <authorList>
            <person name="Harrop T.W.R."/>
            <person name="Guhlin J."/>
            <person name="McLaughlin G.M."/>
            <person name="Permina E."/>
            <person name="Stockwell P."/>
            <person name="Gilligan J."/>
            <person name="Le Lec M.F."/>
            <person name="Gruber M.A.M."/>
            <person name="Quinn O."/>
            <person name="Lovegrove M."/>
            <person name="Duncan E.J."/>
            <person name="Remnant E.J."/>
            <person name="Van Eeckhoven J."/>
            <person name="Graham B."/>
            <person name="Knapp R.A."/>
            <person name="Langford K.W."/>
            <person name="Kronenberg Z."/>
            <person name="Press M.O."/>
            <person name="Eacker S.M."/>
            <person name="Wilson-Rankin E.E."/>
            <person name="Purcell J."/>
            <person name="Lester P.J."/>
            <person name="Dearden P.K."/>
        </authorList>
    </citation>
    <scope>NUCLEOTIDE SEQUENCE</scope>
    <source>
        <strain evidence="1">Linc-1</strain>
    </source>
</reference>
<evidence type="ECO:0000313" key="1">
    <source>
        <dbReference type="EMBL" id="KAF7418328.1"/>
    </source>
</evidence>
<proteinExistence type="predicted"/>
<organism evidence="1 2">
    <name type="scientific">Vespula germanica</name>
    <name type="common">German yellow jacket</name>
    <name type="synonym">Paravespula germanica</name>
    <dbReference type="NCBI Taxonomy" id="30212"/>
    <lineage>
        <taxon>Eukaryota</taxon>
        <taxon>Metazoa</taxon>
        <taxon>Ecdysozoa</taxon>
        <taxon>Arthropoda</taxon>
        <taxon>Hexapoda</taxon>
        <taxon>Insecta</taxon>
        <taxon>Pterygota</taxon>
        <taxon>Neoptera</taxon>
        <taxon>Endopterygota</taxon>
        <taxon>Hymenoptera</taxon>
        <taxon>Apocrita</taxon>
        <taxon>Aculeata</taxon>
        <taxon>Vespoidea</taxon>
        <taxon>Vespidae</taxon>
        <taxon>Vespinae</taxon>
        <taxon>Vespula</taxon>
    </lineage>
</organism>
<accession>A0A834NUJ9</accession>
<gene>
    <name evidence="1" type="ORF">HZH68_000981</name>
</gene>
<dbReference type="EMBL" id="JACSDZ010000001">
    <property type="protein sequence ID" value="KAF7418328.1"/>
    <property type="molecule type" value="Genomic_DNA"/>
</dbReference>
<dbReference type="AlphaFoldDB" id="A0A834NUJ9"/>
<name>A0A834NUJ9_VESGE</name>
<dbReference type="Proteomes" id="UP000617340">
    <property type="component" value="Unassembled WGS sequence"/>
</dbReference>
<sequence length="272" mass="32206">MFISSSEKGLVAVTTSDRFETLQIRCNPLRYDKTYLEKSSTFDNIKGTINFEYVKVRRRITYCRTVSIEESPRKLLQNYSGKLLRAIQFSSDVTKLSGVDTEEYVFCQVVDNFLVFVVHPTVYLRNWWYVWNVSKFSQIHPISLINVAGYFSSLLFVAFLEVRLMFFFGVTFIIKENTPKVTALRYHVKELQMQLNLFISQCQDYRKNRFEKSKNFFRRGWDCEEVYRNYGLDFRESMILTFYASKAEDRSEVWKRHIGSLTMPCDTQTSSI</sequence>
<evidence type="ECO:0000313" key="2">
    <source>
        <dbReference type="Proteomes" id="UP000617340"/>
    </source>
</evidence>
<keyword evidence="2" id="KW-1185">Reference proteome</keyword>